<reference evidence="1 2" key="1">
    <citation type="submission" date="2019-11" db="EMBL/GenBank/DDBJ databases">
        <authorList>
            <person name="Cao P."/>
        </authorList>
    </citation>
    <scope>NUCLEOTIDE SEQUENCE [LARGE SCALE GENOMIC DNA]</scope>
    <source>
        <strain evidence="1 2">NEAU-AAG5</strain>
    </source>
</reference>
<dbReference type="Pfam" id="PF05960">
    <property type="entry name" value="DUF885"/>
    <property type="match status" value="1"/>
</dbReference>
<comment type="caution">
    <text evidence="1">The sequence shown here is derived from an EMBL/GenBank/DDBJ whole genome shotgun (WGS) entry which is preliminary data.</text>
</comment>
<dbReference type="AlphaFoldDB" id="A0A7K1L840"/>
<dbReference type="InterPro" id="IPR010281">
    <property type="entry name" value="DUF885"/>
</dbReference>
<name>A0A7K1L840_9ACTN</name>
<dbReference type="EMBL" id="WOFH01000011">
    <property type="protein sequence ID" value="MUN40579.1"/>
    <property type="molecule type" value="Genomic_DNA"/>
</dbReference>
<protein>
    <submittedName>
        <fullName evidence="1">DUF885 family protein</fullName>
    </submittedName>
</protein>
<organism evidence="1 2">
    <name type="scientific">Actinomadura litoris</name>
    <dbReference type="NCBI Taxonomy" id="2678616"/>
    <lineage>
        <taxon>Bacteria</taxon>
        <taxon>Bacillati</taxon>
        <taxon>Actinomycetota</taxon>
        <taxon>Actinomycetes</taxon>
        <taxon>Streptosporangiales</taxon>
        <taxon>Thermomonosporaceae</taxon>
        <taxon>Actinomadura</taxon>
    </lineage>
</organism>
<evidence type="ECO:0000313" key="1">
    <source>
        <dbReference type="EMBL" id="MUN40579.1"/>
    </source>
</evidence>
<gene>
    <name evidence="1" type="ORF">GNZ18_28840</name>
</gene>
<dbReference type="RefSeq" id="WP_156219723.1">
    <property type="nucleotide sequence ID" value="NZ_WOFH01000011.1"/>
</dbReference>
<proteinExistence type="predicted"/>
<keyword evidence="2" id="KW-1185">Reference proteome</keyword>
<evidence type="ECO:0000313" key="2">
    <source>
        <dbReference type="Proteomes" id="UP000432015"/>
    </source>
</evidence>
<sequence>MDALTGLGLEIWAWRAARRPQTGDDIDRLERPAGWVPDFSAAAMEASLDALAGFERRRRGLRDGDAPVPAQVDWYLLGSVLARARWELERYPLWRTNPRFYVDQSVGVLFEALLAPPPFGEGRAADLVAKAASIPRTLEHARANLDAPAAELADFTIRQLDPIGGQFAEVAEHLVPLLPAPHADRMRGALTDAAAALGDYREWLRTRRPSMGPYRSPGPDAARHFLGAVALTPFTPEEMVAVSRLEAERARWLELVERNRGGEDPPVLPDRSTQIAREADAHRRLTRFLDEQGLLSPAGDVGRYLFAPMPGYLAPLQHLGVPHDVTGPSRPSANAFRYIEEPGPALGGYDRLQAIDPMVALFHEGVHADQLARSWHHPDPLRRFFYDSGPVEGIAFYHEELVLRAGLFDADPFLRRTALDMMAIRAQRVEADVRLAVGEFTLPEVEVWQRERFGSFEAEGEVEQVEGSAADLAETPLRALTYQIGKTQLLRLINDAHRRQGDAFALRTVHDRLWSNGNVPLSLLRWELLGDRTELDTAEAMG</sequence>
<dbReference type="Proteomes" id="UP000432015">
    <property type="component" value="Unassembled WGS sequence"/>
</dbReference>
<accession>A0A7K1L840</accession>